<feature type="compositionally biased region" description="Pro residues" evidence="1">
    <location>
        <begin position="280"/>
        <end position="290"/>
    </location>
</feature>
<organism evidence="3 4">
    <name type="scientific">Methylobacterium aquaticum</name>
    <dbReference type="NCBI Taxonomy" id="270351"/>
    <lineage>
        <taxon>Bacteria</taxon>
        <taxon>Pseudomonadati</taxon>
        <taxon>Pseudomonadota</taxon>
        <taxon>Alphaproteobacteria</taxon>
        <taxon>Hyphomicrobiales</taxon>
        <taxon>Methylobacteriaceae</taxon>
        <taxon>Methylobacterium</taxon>
    </lineage>
</organism>
<gene>
    <name evidence="3" type="ORF">Maq22A_1p37565</name>
</gene>
<protein>
    <recommendedName>
        <fullName evidence="2">SCP domain-containing protein</fullName>
    </recommendedName>
</protein>
<dbReference type="Pfam" id="PF00188">
    <property type="entry name" value="CAP"/>
    <property type="match status" value="1"/>
</dbReference>
<feature type="compositionally biased region" description="Basic and acidic residues" evidence="1">
    <location>
        <begin position="724"/>
        <end position="734"/>
    </location>
</feature>
<feature type="region of interest" description="Disordered" evidence="1">
    <location>
        <begin position="1"/>
        <end position="559"/>
    </location>
</feature>
<name>A0A0C6FRM6_9HYPH</name>
<dbReference type="PANTHER" id="PTHR31157">
    <property type="entry name" value="SCP DOMAIN-CONTAINING PROTEIN"/>
    <property type="match status" value="1"/>
</dbReference>
<feature type="compositionally biased region" description="Basic residues" evidence="1">
    <location>
        <begin position="124"/>
        <end position="133"/>
    </location>
</feature>
<dbReference type="Proteomes" id="UP000061432">
    <property type="component" value="Plasmid pMaq22A_1p"/>
</dbReference>
<feature type="compositionally biased region" description="Low complexity" evidence="1">
    <location>
        <begin position="1"/>
        <end position="16"/>
    </location>
</feature>
<evidence type="ECO:0000313" key="4">
    <source>
        <dbReference type="Proteomes" id="UP000061432"/>
    </source>
</evidence>
<feature type="compositionally biased region" description="Basic residues" evidence="1">
    <location>
        <begin position="859"/>
        <end position="876"/>
    </location>
</feature>
<reference evidence="4" key="2">
    <citation type="submission" date="2015-01" db="EMBL/GenBank/DDBJ databases">
        <title>Complete genome sequence of Methylobacterium aquaticum strain 22A.</title>
        <authorList>
            <person name="Tani A."/>
            <person name="Ogura Y."/>
            <person name="Hayashi T."/>
        </authorList>
    </citation>
    <scope>NUCLEOTIDE SEQUENCE [LARGE SCALE GENOMIC DNA]</scope>
    <source>
        <strain evidence="4">MA-22A</strain>
        <plasmid evidence="4">Plasmid pMaq22A_1p DNA</plasmid>
    </source>
</reference>
<feature type="compositionally biased region" description="Basic residues" evidence="1">
    <location>
        <begin position="203"/>
        <end position="214"/>
    </location>
</feature>
<evidence type="ECO:0000313" key="3">
    <source>
        <dbReference type="EMBL" id="BAQ49692.1"/>
    </source>
</evidence>
<dbReference type="CDD" id="cd05379">
    <property type="entry name" value="CAP_bacterial"/>
    <property type="match status" value="1"/>
</dbReference>
<dbReference type="KEGG" id="maqu:Maq22A_1p37565"/>
<sequence>MGRATVPAAPAAGRPARAPEPLRRRADDDATRVRRSRHETASPMDDRPGRIPREPRARGCAGPRGETGAGRPRPGAGRQSRHQGREGGPARRGPARRARGGGQARRPAAPDPDLRADQADPRPARRREGRPRPARAGPDPSRAEQGRPRAPARGHPAGGRSPAPGRRPSRAPARCGQGAADPARAQAQGTRGRRRGAGAGPARGRRRRDRRHPAARPLAPGPERPDHRPDQQPSPRRVHPRPVRAHRRPGEPEPVAARNERLRPRPASAEGLPRRLGRPGPAPGHRPQPRPAGARDRCLGGALCRASPHRPPGRPPRRDRRAADPVRPGDGGLAGLPRRRRAGGARQLPRRLHPRRHRALAGAVAAGGPPDRRLAGLRGGGRGDGRRAALPRPPGLAPRRDDRRHRRAAEPPDPRHRLGDRGRAHHRGPERGHLAQPADHHRDEGRVRGRRRGGAGRGPAPFRGPGRGGRRGLPRALHRGRIECRHRRAPAHPRLDRGGGDRGLGARRLHRPVVVPDRPADVDRDRRGDALPGDRERRRRGGLRPPGRFAHRHGAPGQYRPAQALAQPDRGADLGLRPGAAPHRRRRAAARLLGRRFDRPVHLGPGRVLRLHGRRGDDLALDHRHRDRAVHARPRHHQGDPALAGKHLPAGHRPRSGPAQLDLDGERLCRLPAHPGARVLVSRPEPGKAHHRGRRPVGRYRFRPAIDRQQLRLGPAAALGAADPGRRPRGDRRQRGLCPPHQRALDRDPDLRPLGGDRAELEPDLRRGEEPGARRPHRAGHDHGQRPAQPGPGPCRRADRRLRQGPCRGAQGAAAPGGLPQDRRPVPRVRADRDDHRRRLAGESAERPQLRGVQDLVGRRPHPQSRTRIEHRHGSGARRDAGRHGADRPHDPARRRPPRAPSRDSPRHRGRAPQNPRDRAVTVIPAALRRLALLALPAGLAACSATEATRVTSAAGAGPSLYWPMAATGAQIDAGAAQQMIAAYRSNKGLPPLALDPGLQRLAETETAAMAAAGRPSQADIVKTVASRMGFPEPGANLSAGYHTLAEAFSGWRESPSHNAVMLDPSATRMGIATAYAPGSKYKVYWALLVAK</sequence>
<feature type="compositionally biased region" description="Basic and acidic residues" evidence="1">
    <location>
        <begin position="821"/>
        <end position="849"/>
    </location>
</feature>
<feature type="compositionally biased region" description="Basic and acidic residues" evidence="1">
    <location>
        <begin position="518"/>
        <end position="536"/>
    </location>
</feature>
<reference evidence="3 4" key="1">
    <citation type="journal article" date="2015" name="Genome Announc.">
        <title>Complete Genome Sequence of Methylobacterium aquaticum Strain 22A, Isolated from Racomitrium japonicum Moss.</title>
        <authorList>
            <person name="Tani A."/>
            <person name="Ogura Y."/>
            <person name="Hayashi T."/>
            <person name="Kimbara K."/>
        </authorList>
    </citation>
    <scope>NUCLEOTIDE SEQUENCE [LARGE SCALE GENOMIC DNA]</scope>
    <source>
        <strain evidence="3 4">MA-22A</strain>
        <plasmid evidence="4">Plasmid pMaq22A_1p DNA</plasmid>
    </source>
</reference>
<feature type="compositionally biased region" description="Low complexity" evidence="1">
    <location>
        <begin position="711"/>
        <end position="723"/>
    </location>
</feature>
<dbReference type="InterPro" id="IPR014044">
    <property type="entry name" value="CAP_dom"/>
</dbReference>
<dbReference type="InterPro" id="IPR035940">
    <property type="entry name" value="CAP_sf"/>
</dbReference>
<feature type="region of interest" description="Disordered" evidence="1">
    <location>
        <begin position="677"/>
        <end position="917"/>
    </location>
</feature>
<dbReference type="SUPFAM" id="SSF55797">
    <property type="entry name" value="PR-1-like"/>
    <property type="match status" value="1"/>
</dbReference>
<dbReference type="PANTHER" id="PTHR31157:SF1">
    <property type="entry name" value="SCP DOMAIN-CONTAINING PROTEIN"/>
    <property type="match status" value="1"/>
</dbReference>
<feature type="region of interest" description="Disordered" evidence="1">
    <location>
        <begin position="628"/>
        <end position="662"/>
    </location>
</feature>
<proteinExistence type="predicted"/>
<dbReference type="AlphaFoldDB" id="A0A0C6FRM6"/>
<feature type="compositionally biased region" description="Basic and acidic residues" evidence="1">
    <location>
        <begin position="20"/>
        <end position="57"/>
    </location>
</feature>
<feature type="compositionally biased region" description="Low complexity" evidence="1">
    <location>
        <begin position="148"/>
        <end position="174"/>
    </location>
</feature>
<feature type="compositionally biased region" description="Low complexity" evidence="1">
    <location>
        <begin position="804"/>
        <end position="818"/>
    </location>
</feature>
<dbReference type="PATRIC" id="fig|270351.10.peg.6790"/>
<feature type="compositionally biased region" description="Basic residues" evidence="1">
    <location>
        <begin position="236"/>
        <end position="247"/>
    </location>
</feature>
<feature type="compositionally biased region" description="Basic and acidic residues" evidence="1">
    <location>
        <begin position="408"/>
        <end position="447"/>
    </location>
</feature>
<feature type="compositionally biased region" description="Basic residues" evidence="1">
    <location>
        <begin position="689"/>
        <end position="702"/>
    </location>
</feature>
<feature type="compositionally biased region" description="Basic residues" evidence="1">
    <location>
        <begin position="337"/>
        <end position="359"/>
    </location>
</feature>
<feature type="compositionally biased region" description="Basic and acidic residues" evidence="1">
    <location>
        <begin position="877"/>
        <end position="894"/>
    </location>
</feature>
<feature type="compositionally biased region" description="Basic residues" evidence="1">
    <location>
        <begin position="307"/>
        <end position="320"/>
    </location>
</feature>
<feature type="compositionally biased region" description="Basic and acidic residues" evidence="1">
    <location>
        <begin position="743"/>
        <end position="785"/>
    </location>
</feature>
<geneLocation type="plasmid" evidence="4">
    <name>pMaq22A_1p DNA</name>
</geneLocation>
<feature type="compositionally biased region" description="Basic residues" evidence="1">
    <location>
        <begin position="468"/>
        <end position="491"/>
    </location>
</feature>
<keyword evidence="3" id="KW-0614">Plasmid</keyword>
<evidence type="ECO:0000259" key="2">
    <source>
        <dbReference type="Pfam" id="PF00188"/>
    </source>
</evidence>
<dbReference type="Gene3D" id="3.40.33.10">
    <property type="entry name" value="CAP"/>
    <property type="match status" value="1"/>
</dbReference>
<feature type="compositionally biased region" description="Low complexity" evidence="1">
    <location>
        <begin position="61"/>
        <end position="78"/>
    </location>
</feature>
<dbReference type="EMBL" id="AP014705">
    <property type="protein sequence ID" value="BAQ49692.1"/>
    <property type="molecule type" value="Genomic_DNA"/>
</dbReference>
<feature type="domain" description="SCP" evidence="2">
    <location>
        <begin position="980"/>
        <end position="1087"/>
    </location>
</feature>
<accession>A0A0C6FRM6</accession>
<feature type="compositionally biased region" description="Basic and acidic residues" evidence="1">
    <location>
        <begin position="112"/>
        <end position="123"/>
    </location>
</feature>
<evidence type="ECO:0000256" key="1">
    <source>
        <dbReference type="SAM" id="MobiDB-lite"/>
    </source>
</evidence>
<feature type="compositionally biased region" description="Low complexity" evidence="1">
    <location>
        <begin position="360"/>
        <end position="369"/>
    </location>
</feature>